<evidence type="ECO:0000256" key="2">
    <source>
        <dbReference type="ARBA" id="ARBA00022475"/>
    </source>
</evidence>
<name>A0ABV9Q775_9BACL</name>
<dbReference type="Proteomes" id="UP001596002">
    <property type="component" value="Unassembled WGS sequence"/>
</dbReference>
<feature type="domain" description="Copper resistance protein D" evidence="7">
    <location>
        <begin position="158"/>
        <end position="254"/>
    </location>
</feature>
<feature type="transmembrane region" description="Helical" evidence="6">
    <location>
        <begin position="24"/>
        <end position="49"/>
    </location>
</feature>
<comment type="caution">
    <text evidence="8">The sequence shown here is derived from an EMBL/GenBank/DDBJ whole genome shotgun (WGS) entry which is preliminary data.</text>
</comment>
<reference evidence="9" key="1">
    <citation type="journal article" date="2019" name="Int. J. Syst. Evol. Microbiol.">
        <title>The Global Catalogue of Microorganisms (GCM) 10K type strain sequencing project: providing services to taxonomists for standard genome sequencing and annotation.</title>
        <authorList>
            <consortium name="The Broad Institute Genomics Platform"/>
            <consortium name="The Broad Institute Genome Sequencing Center for Infectious Disease"/>
            <person name="Wu L."/>
            <person name="Ma J."/>
        </authorList>
    </citation>
    <scope>NUCLEOTIDE SEQUENCE [LARGE SCALE GENOMIC DNA]</scope>
    <source>
        <strain evidence="9">WYCCWR 12678</strain>
    </source>
</reference>
<keyword evidence="9" id="KW-1185">Reference proteome</keyword>
<evidence type="ECO:0000256" key="5">
    <source>
        <dbReference type="ARBA" id="ARBA00023136"/>
    </source>
</evidence>
<keyword evidence="3 6" id="KW-0812">Transmembrane</keyword>
<feature type="transmembrane region" description="Helical" evidence="6">
    <location>
        <begin position="194"/>
        <end position="217"/>
    </location>
</feature>
<protein>
    <submittedName>
        <fullName evidence="8">Copper resistance D family protein</fullName>
    </submittedName>
</protein>
<dbReference type="PANTHER" id="PTHR34820:SF4">
    <property type="entry name" value="INNER MEMBRANE PROTEIN YEBZ"/>
    <property type="match status" value="1"/>
</dbReference>
<feature type="transmembrane region" description="Helical" evidence="6">
    <location>
        <begin position="69"/>
        <end position="89"/>
    </location>
</feature>
<dbReference type="InterPro" id="IPR032694">
    <property type="entry name" value="CopC/D"/>
</dbReference>
<dbReference type="EMBL" id="JBHSHC010000149">
    <property type="protein sequence ID" value="MFC4769890.1"/>
    <property type="molecule type" value="Genomic_DNA"/>
</dbReference>
<evidence type="ECO:0000313" key="9">
    <source>
        <dbReference type="Proteomes" id="UP001596002"/>
    </source>
</evidence>
<keyword evidence="5 6" id="KW-0472">Membrane</keyword>
<keyword evidence="4 6" id="KW-1133">Transmembrane helix</keyword>
<feature type="transmembrane region" description="Helical" evidence="6">
    <location>
        <begin position="96"/>
        <end position="114"/>
    </location>
</feature>
<evidence type="ECO:0000256" key="3">
    <source>
        <dbReference type="ARBA" id="ARBA00022692"/>
    </source>
</evidence>
<dbReference type="RefSeq" id="WP_380028938.1">
    <property type="nucleotide sequence ID" value="NZ_JBHSHC010000149.1"/>
</dbReference>
<feature type="transmembrane region" description="Helical" evidence="6">
    <location>
        <begin position="300"/>
        <end position="318"/>
    </location>
</feature>
<dbReference type="InterPro" id="IPR008457">
    <property type="entry name" value="Cu-R_CopD_dom"/>
</dbReference>
<evidence type="ECO:0000256" key="4">
    <source>
        <dbReference type="ARBA" id="ARBA00022989"/>
    </source>
</evidence>
<dbReference type="Pfam" id="PF05425">
    <property type="entry name" value="CopD"/>
    <property type="match status" value="1"/>
</dbReference>
<gene>
    <name evidence="8" type="ORF">ACFO8Q_21530</name>
</gene>
<feature type="transmembrane region" description="Helical" evidence="6">
    <location>
        <begin position="162"/>
        <end position="182"/>
    </location>
</feature>
<dbReference type="PANTHER" id="PTHR34820">
    <property type="entry name" value="INNER MEMBRANE PROTEIN YEBZ"/>
    <property type="match status" value="1"/>
</dbReference>
<keyword evidence="2" id="KW-1003">Cell membrane</keyword>
<evidence type="ECO:0000256" key="6">
    <source>
        <dbReference type="SAM" id="Phobius"/>
    </source>
</evidence>
<feature type="transmembrane region" description="Helical" evidence="6">
    <location>
        <begin position="325"/>
        <end position="345"/>
    </location>
</feature>
<feature type="transmembrane region" description="Helical" evidence="6">
    <location>
        <begin position="237"/>
        <end position="256"/>
    </location>
</feature>
<evidence type="ECO:0000313" key="8">
    <source>
        <dbReference type="EMBL" id="MFC4769890.1"/>
    </source>
</evidence>
<evidence type="ECO:0000259" key="7">
    <source>
        <dbReference type="Pfam" id="PF05425"/>
    </source>
</evidence>
<proteinExistence type="predicted"/>
<evidence type="ECO:0000256" key="1">
    <source>
        <dbReference type="ARBA" id="ARBA00004651"/>
    </source>
</evidence>
<organism evidence="8 9">
    <name type="scientific">Effusibacillus consociatus</name>
    <dbReference type="NCBI Taxonomy" id="1117041"/>
    <lineage>
        <taxon>Bacteria</taxon>
        <taxon>Bacillati</taxon>
        <taxon>Bacillota</taxon>
        <taxon>Bacilli</taxon>
        <taxon>Bacillales</taxon>
        <taxon>Alicyclobacillaceae</taxon>
        <taxon>Effusibacillus</taxon>
    </lineage>
</organism>
<accession>A0ABV9Q775</accession>
<feature type="transmembrane region" description="Helical" evidence="6">
    <location>
        <begin position="126"/>
        <end position="150"/>
    </location>
</feature>
<sequence>MIGGLISSLVPKGKMPKIHIPKALMLLCVLAVAVLSFFPVLKIIVYFADDLGIWTTVNAVLFSFETGKAWLWTLGLSASLFAILLTNNLNESPKALLYLSLALVLSMILALAWGGHAASLNKWGGFAAHTAHFLAISVWIGVMFVIGWFRKNQENWLEFLKWYTPLAVVCLFVTIVAGLFMMEFIVPSYFQSWMISYGQALLIKHLLIVPLVTFALINGFLIKRRLQKEPAFDPSKWVRAESIVALAIFGITAYMGQQEPPHTLTPSLPVEQASPWFLTLYQGMFNPAKELGLSFNETSFILGFVALLFLILILLAYLKKIPTYFAVGMSVLFVAAGYLSLMTALQ</sequence>
<comment type="subcellular location">
    <subcellularLocation>
        <location evidence="1">Cell membrane</location>
        <topology evidence="1">Multi-pass membrane protein</topology>
    </subcellularLocation>
</comment>